<comment type="caution">
    <text evidence="1">The sequence shown here is derived from an EMBL/GenBank/DDBJ whole genome shotgun (WGS) entry which is preliminary data.</text>
</comment>
<gene>
    <name evidence="1" type="ORF">MMEN_LOCUS13706</name>
</gene>
<dbReference type="Proteomes" id="UP000677803">
    <property type="component" value="Unassembled WGS sequence"/>
</dbReference>
<accession>A0A8S4BG01</accession>
<evidence type="ECO:0000313" key="2">
    <source>
        <dbReference type="Proteomes" id="UP000677803"/>
    </source>
</evidence>
<dbReference type="OrthoDB" id="10625613at2759"/>
<sequence>MAIHIEVPGNFGQGELNAVHLRSENDLAPQSGVLLKHGRHVQHVILPGNRDIGALTFQFNAMFVSQIKDVITHSGLNWDPLTSPLTSLYRGHVLQSGILRESLKVSPMLDRTAADAAMTLFWSRARKQPIGEKSEIKFTLVMIPCSYFGFYLDRLLKRRMIKKKWQREVKGLVGHGGVTNRVNKPKQTEEAPPIVDTFFMFLSYSDVVAGLIWGPYHWSGTENCLVIDCRGRVSVSGTCNQEELKSTVFWRK</sequence>
<dbReference type="EMBL" id="CAJRST010016668">
    <property type="protein sequence ID" value="CAG5938159.1"/>
    <property type="molecule type" value="Genomic_DNA"/>
</dbReference>
<organism evidence="1 2">
    <name type="scientific">Menidia menidia</name>
    <name type="common">Atlantic silverside</name>
    <dbReference type="NCBI Taxonomy" id="238744"/>
    <lineage>
        <taxon>Eukaryota</taxon>
        <taxon>Metazoa</taxon>
        <taxon>Chordata</taxon>
        <taxon>Craniata</taxon>
        <taxon>Vertebrata</taxon>
        <taxon>Euteleostomi</taxon>
        <taxon>Actinopterygii</taxon>
        <taxon>Neopterygii</taxon>
        <taxon>Teleostei</taxon>
        <taxon>Neoteleostei</taxon>
        <taxon>Acanthomorphata</taxon>
        <taxon>Ovalentaria</taxon>
        <taxon>Atherinomorphae</taxon>
        <taxon>Atheriniformes</taxon>
        <taxon>Atherinopsidae</taxon>
        <taxon>Menidiinae</taxon>
        <taxon>Menidia</taxon>
    </lineage>
</organism>
<keyword evidence="2" id="KW-1185">Reference proteome</keyword>
<protein>
    <submittedName>
        <fullName evidence="1">(Atlantic silverside) hypothetical protein</fullName>
    </submittedName>
</protein>
<evidence type="ECO:0000313" key="1">
    <source>
        <dbReference type="EMBL" id="CAG5938159.1"/>
    </source>
</evidence>
<name>A0A8S4BG01_9TELE</name>
<reference evidence="1" key="1">
    <citation type="submission" date="2021-05" db="EMBL/GenBank/DDBJ databases">
        <authorList>
            <person name="Tigano A."/>
        </authorList>
    </citation>
    <scope>NUCLEOTIDE SEQUENCE</scope>
</reference>
<proteinExistence type="predicted"/>
<dbReference type="AlphaFoldDB" id="A0A8S4BG01"/>